<name>A0A7G9WJV8_9FIRM</name>
<dbReference type="EMBL" id="CP060696">
    <property type="protein sequence ID" value="QNO18970.1"/>
    <property type="molecule type" value="Genomic_DNA"/>
</dbReference>
<dbReference type="Proteomes" id="UP000516046">
    <property type="component" value="Chromosome"/>
</dbReference>
<evidence type="ECO:0000313" key="2">
    <source>
        <dbReference type="Proteomes" id="UP000516046"/>
    </source>
</evidence>
<proteinExistence type="predicted"/>
<sequence length="105" mass="11947">MDCTERMNLATADALESLAAERDAYRDKLKAALAENTWLAEKVQMEHAHWTNKNDENVYVCSNCGHYCREFLIRQSGNIPIQGFCTECGAKMNEIPLPEPPKEEK</sequence>
<protein>
    <submittedName>
        <fullName evidence="1">Uncharacterized protein</fullName>
    </submittedName>
</protein>
<reference evidence="1 2" key="1">
    <citation type="submission" date="2020-08" db="EMBL/GenBank/DDBJ databases">
        <authorList>
            <person name="Ren C."/>
            <person name="Gu Y."/>
            <person name="Xu Y."/>
        </authorList>
    </citation>
    <scope>NUCLEOTIDE SEQUENCE [LARGE SCALE GENOMIC DNA]</scope>
    <source>
        <strain evidence="1 2">LBM18003</strain>
    </source>
</reference>
<keyword evidence="2" id="KW-1185">Reference proteome</keyword>
<dbReference type="AlphaFoldDB" id="A0A7G9WJV8"/>
<dbReference type="RefSeq" id="WP_212508040.1">
    <property type="nucleotide sequence ID" value="NZ_CP060696.1"/>
</dbReference>
<accession>A0A7G9WJV8</accession>
<evidence type="ECO:0000313" key="1">
    <source>
        <dbReference type="EMBL" id="QNO18970.1"/>
    </source>
</evidence>
<organism evidence="1 2">
    <name type="scientific">Caproicibacterium amylolyticum</name>
    <dbReference type="NCBI Taxonomy" id="2766537"/>
    <lineage>
        <taxon>Bacteria</taxon>
        <taxon>Bacillati</taxon>
        <taxon>Bacillota</taxon>
        <taxon>Clostridia</taxon>
        <taxon>Eubacteriales</taxon>
        <taxon>Oscillospiraceae</taxon>
        <taxon>Caproicibacterium</taxon>
    </lineage>
</organism>
<gene>
    <name evidence="1" type="ORF">H6X83_04925</name>
</gene>
<dbReference type="KEGG" id="caml:H6X83_04925"/>